<name>A0A6J4LCH7_9ACTN</name>
<sequence>MGLWNSLLGRSEPKGPNLDALFAVPQAALTLQAAAGFNPTGVGSVCYRESEGAAFASVQSDVEQLLDLDGGTPVERTTDGFGFTWLTCRQDSDSVSDLVTELHAVNRSLEDQGFGPSLLCSVVGFSDVSGRRLGLVYLYKRGTFYPFAPLPGDRRDSSLELQVRGLVASDIPLEAELGRWMALWGAPGLT</sequence>
<accession>A0A6J4LCH7</accession>
<reference evidence="1" key="1">
    <citation type="submission" date="2020-02" db="EMBL/GenBank/DDBJ databases">
        <authorList>
            <person name="Meier V. D."/>
        </authorList>
    </citation>
    <scope>NUCLEOTIDE SEQUENCE</scope>
    <source>
        <strain evidence="1">AVDCRST_MAG29</strain>
    </source>
</reference>
<dbReference type="InterPro" id="IPR054383">
    <property type="entry name" value="PspAB-like"/>
</dbReference>
<dbReference type="AlphaFoldDB" id="A0A6J4LCH7"/>
<protein>
    <submittedName>
        <fullName evidence="1">Uncharacterized protein</fullName>
    </submittedName>
</protein>
<dbReference type="EMBL" id="CADCUG010000050">
    <property type="protein sequence ID" value="CAA9328985.1"/>
    <property type="molecule type" value="Genomic_DNA"/>
</dbReference>
<gene>
    <name evidence="1" type="ORF">AVDCRST_MAG29-923</name>
</gene>
<dbReference type="Pfam" id="PF22742">
    <property type="entry name" value="PspAB"/>
    <property type="match status" value="1"/>
</dbReference>
<proteinExistence type="predicted"/>
<evidence type="ECO:0000313" key="1">
    <source>
        <dbReference type="EMBL" id="CAA9328985.1"/>
    </source>
</evidence>
<organism evidence="1">
    <name type="scientific">uncultured Nocardioidaceae bacterium</name>
    <dbReference type="NCBI Taxonomy" id="253824"/>
    <lineage>
        <taxon>Bacteria</taxon>
        <taxon>Bacillati</taxon>
        <taxon>Actinomycetota</taxon>
        <taxon>Actinomycetes</taxon>
        <taxon>Propionibacteriales</taxon>
        <taxon>Nocardioidaceae</taxon>
        <taxon>environmental samples</taxon>
    </lineage>
</organism>